<organism evidence="2 3">
    <name type="scientific">Chaetomium fimeti</name>
    <dbReference type="NCBI Taxonomy" id="1854472"/>
    <lineage>
        <taxon>Eukaryota</taxon>
        <taxon>Fungi</taxon>
        <taxon>Dikarya</taxon>
        <taxon>Ascomycota</taxon>
        <taxon>Pezizomycotina</taxon>
        <taxon>Sordariomycetes</taxon>
        <taxon>Sordariomycetidae</taxon>
        <taxon>Sordariales</taxon>
        <taxon>Chaetomiaceae</taxon>
        <taxon>Chaetomium</taxon>
    </lineage>
</organism>
<dbReference type="PANTHER" id="PTHR33112:SF16">
    <property type="entry name" value="HETEROKARYON INCOMPATIBILITY DOMAIN-CONTAINING PROTEIN"/>
    <property type="match status" value="1"/>
</dbReference>
<sequence>MNLARGWLERCSAHHAICNQQDPDFIPTRLLDVRGPAIRLTLTESKKRKEYTKYCCLSHCWGGVTDMPLLKTTTLKSFVSGIDITTLPRTFQDAILITRQLGVRYLWIDSLCIVQDSAEDWAKEAAVMGKIYQNGHCTISAAEAASGHGGCFVRRNPLNCNPPLGYPSVQPSASGAEIEVDVPAPRLTMVDVFTSKLASRGWVFQEALLSPRILYFGRGLFWNCKAGQASELDPLGRGILHMGMQYGPATDAIFPKLLESSRPGRARKRSAASKKLHREWMRLVATYSRLQLTFENDRLPALAGIAQTVMSLAGGVLKGQYLAGMWKCTLVFDLLWSQGAAALDGHGPRPRLDRNECPSWSWASIGGAVESYLGTWQDWPGGMELFVDIVSATTECDPLDTARTGKVTGGDLTMECIPIPCHVEARKYATVDMVEVHWRLIDGEGKEIGKATPDTNPNEFVDGATFAVPFLRIEDGSEMELHGLVLVQKGDVFARVAKWTATTPKVS</sequence>
<dbReference type="Proteomes" id="UP001278766">
    <property type="component" value="Unassembled WGS sequence"/>
</dbReference>
<reference evidence="2" key="1">
    <citation type="journal article" date="2023" name="Mol. Phylogenet. Evol.">
        <title>Genome-scale phylogeny and comparative genomics of the fungal order Sordariales.</title>
        <authorList>
            <person name="Hensen N."/>
            <person name="Bonometti L."/>
            <person name="Westerberg I."/>
            <person name="Brannstrom I.O."/>
            <person name="Guillou S."/>
            <person name="Cros-Aarteil S."/>
            <person name="Calhoun S."/>
            <person name="Haridas S."/>
            <person name="Kuo A."/>
            <person name="Mondo S."/>
            <person name="Pangilinan J."/>
            <person name="Riley R."/>
            <person name="LaButti K."/>
            <person name="Andreopoulos B."/>
            <person name="Lipzen A."/>
            <person name="Chen C."/>
            <person name="Yan M."/>
            <person name="Daum C."/>
            <person name="Ng V."/>
            <person name="Clum A."/>
            <person name="Steindorff A."/>
            <person name="Ohm R.A."/>
            <person name="Martin F."/>
            <person name="Silar P."/>
            <person name="Natvig D.O."/>
            <person name="Lalanne C."/>
            <person name="Gautier V."/>
            <person name="Ament-Velasquez S.L."/>
            <person name="Kruys A."/>
            <person name="Hutchinson M.I."/>
            <person name="Powell A.J."/>
            <person name="Barry K."/>
            <person name="Miller A.N."/>
            <person name="Grigoriev I.V."/>
            <person name="Debuchy R."/>
            <person name="Gladieux P."/>
            <person name="Hiltunen Thoren M."/>
            <person name="Johannesson H."/>
        </authorList>
    </citation>
    <scope>NUCLEOTIDE SEQUENCE</scope>
    <source>
        <strain evidence="2">CBS 168.71</strain>
    </source>
</reference>
<keyword evidence="3" id="KW-1185">Reference proteome</keyword>
<dbReference type="Pfam" id="PF06985">
    <property type="entry name" value="HET"/>
    <property type="match status" value="1"/>
</dbReference>
<protein>
    <submittedName>
        <fullName evidence="2">Heterokaryon incompatibility protein-domain-containing protein</fullName>
    </submittedName>
</protein>
<gene>
    <name evidence="2" type="ORF">B0H64DRAFT_330186</name>
</gene>
<dbReference type="AlphaFoldDB" id="A0AAE0H7Y7"/>
<dbReference type="GeneID" id="87837869"/>
<dbReference type="RefSeq" id="XP_062655109.1">
    <property type="nucleotide sequence ID" value="XM_062800921.1"/>
</dbReference>
<reference evidence="2" key="2">
    <citation type="submission" date="2023-06" db="EMBL/GenBank/DDBJ databases">
        <authorList>
            <consortium name="Lawrence Berkeley National Laboratory"/>
            <person name="Haridas S."/>
            <person name="Hensen N."/>
            <person name="Bonometti L."/>
            <person name="Westerberg I."/>
            <person name="Brannstrom I.O."/>
            <person name="Guillou S."/>
            <person name="Cros-Aarteil S."/>
            <person name="Calhoun S."/>
            <person name="Kuo A."/>
            <person name="Mondo S."/>
            <person name="Pangilinan J."/>
            <person name="Riley R."/>
            <person name="Labutti K."/>
            <person name="Andreopoulos B."/>
            <person name="Lipzen A."/>
            <person name="Chen C."/>
            <person name="Yanf M."/>
            <person name="Daum C."/>
            <person name="Ng V."/>
            <person name="Clum A."/>
            <person name="Steindorff A."/>
            <person name="Ohm R."/>
            <person name="Martin F."/>
            <person name="Silar P."/>
            <person name="Natvig D."/>
            <person name="Lalanne C."/>
            <person name="Gautier V."/>
            <person name="Ament-Velasquez S.L."/>
            <person name="Kruys A."/>
            <person name="Hutchinson M.I."/>
            <person name="Powell A.J."/>
            <person name="Barry K."/>
            <person name="Miller A.N."/>
            <person name="Grigoriev I.V."/>
            <person name="Debuchy R."/>
            <person name="Gladieux P."/>
            <person name="Thoren M.H."/>
            <person name="Johannesson H."/>
        </authorList>
    </citation>
    <scope>NUCLEOTIDE SEQUENCE</scope>
    <source>
        <strain evidence="2">CBS 168.71</strain>
    </source>
</reference>
<evidence type="ECO:0000313" key="2">
    <source>
        <dbReference type="EMBL" id="KAK3291595.1"/>
    </source>
</evidence>
<proteinExistence type="predicted"/>
<dbReference type="InterPro" id="IPR010730">
    <property type="entry name" value="HET"/>
</dbReference>
<feature type="domain" description="Heterokaryon incompatibility" evidence="1">
    <location>
        <begin position="54"/>
        <end position="206"/>
    </location>
</feature>
<accession>A0AAE0H7Y7</accession>
<comment type="caution">
    <text evidence="2">The sequence shown here is derived from an EMBL/GenBank/DDBJ whole genome shotgun (WGS) entry which is preliminary data.</text>
</comment>
<name>A0AAE0H7Y7_9PEZI</name>
<dbReference type="PANTHER" id="PTHR33112">
    <property type="entry name" value="DOMAIN PROTEIN, PUTATIVE-RELATED"/>
    <property type="match status" value="1"/>
</dbReference>
<evidence type="ECO:0000313" key="3">
    <source>
        <dbReference type="Proteomes" id="UP001278766"/>
    </source>
</evidence>
<dbReference type="EMBL" id="JAUEPN010000009">
    <property type="protein sequence ID" value="KAK3291595.1"/>
    <property type="molecule type" value="Genomic_DNA"/>
</dbReference>
<evidence type="ECO:0000259" key="1">
    <source>
        <dbReference type="Pfam" id="PF06985"/>
    </source>
</evidence>